<evidence type="ECO:0000259" key="4">
    <source>
        <dbReference type="PROSITE" id="PS50893"/>
    </source>
</evidence>
<sequence>MAGGEIDRDSAVWAAPVNIRAMALALVALAAACVRPLPGRVRAGAAVMQAADVLVSGVGLSLTHDGAKILFSGIDIQLARGSKSALVGANGVGKSSLLRVLAGLDSPDDGRVELAPGTRLHYVEQEPSLPPDTSAANFIFSSPAPGVAALRQYQEAQAAVEAAPDDEAAAEQLARAIAAMDAEDAWGLEFEMRRLCSKLRVEHLLQRDAAGLSGGERKRVALAAALLQSPELLLLDEPTNHLDIAAIRWLEEELRARMLTALVVTHDRSFLSATCGQVLELDHASLYRHAGSYEEFLESKQARLEVEGAQQAAARNKLRRELAWVRKQPKARESKSKARLEAFEGLARRVASARPASGEVELQAGMQRLGSAILTLDGVSVDVGGKKVLRDFSYEFLRRDRVGIVGPNGSGKTSFLKAIQQQLPFESGCLTVGETVVYGYYEQEGLPLDKIGEMRVLQLVREAVSESPEAGVSSEADEQHASALLRQFLFPPARWHSPVGKLSGGERRRLQLLQVLARRPNVLLLDEPTNDLDLDTIAVLESFLASFDGVLIVVSHDRYFLDKVVDHLFVLPADGSGRLHNWGDTFSKYLEYCDEQEAKSRLQSRERRQEAKGSASSQEERSPQVDSQPQKTKTKPLSAFEQREFERLEEQIDKLSDEQKAVQRRIHNFQPNKDGYTDLQEWNEQAEELGRTLEALELKWLELAERA</sequence>
<proteinExistence type="predicted"/>
<dbReference type="InterPro" id="IPR027417">
    <property type="entry name" value="P-loop_NTPase"/>
</dbReference>
<comment type="caution">
    <text evidence="5">The sequence shown here is derived from an EMBL/GenBank/DDBJ whole genome shotgun (WGS) entry which is preliminary data.</text>
</comment>
<dbReference type="GO" id="GO:0005524">
    <property type="term" value="F:ATP binding"/>
    <property type="evidence" value="ECO:0007669"/>
    <property type="project" value="UniProtKB-KW"/>
</dbReference>
<keyword evidence="6" id="KW-1185">Reference proteome</keyword>
<dbReference type="CDD" id="cd03221">
    <property type="entry name" value="ABCF_EF-3"/>
    <property type="match status" value="1"/>
</dbReference>
<dbReference type="SUPFAM" id="SSF52540">
    <property type="entry name" value="P-loop containing nucleoside triphosphate hydrolases"/>
    <property type="match status" value="2"/>
</dbReference>
<dbReference type="FunFam" id="3.40.50.300:FF:000011">
    <property type="entry name" value="Putative ABC transporter ATP-binding component"/>
    <property type="match status" value="1"/>
</dbReference>
<feature type="region of interest" description="Disordered" evidence="3">
    <location>
        <begin position="600"/>
        <end position="639"/>
    </location>
</feature>
<dbReference type="SMART" id="SM00382">
    <property type="entry name" value="AAA"/>
    <property type="match status" value="2"/>
</dbReference>
<dbReference type="PANTHER" id="PTHR42855:SF1">
    <property type="entry name" value="ABC TRANSPORTER DOMAIN-CONTAINING PROTEIN"/>
    <property type="match status" value="1"/>
</dbReference>
<dbReference type="Pfam" id="PF00005">
    <property type="entry name" value="ABC_tran"/>
    <property type="match status" value="2"/>
</dbReference>
<feature type="compositionally biased region" description="Basic and acidic residues" evidence="3">
    <location>
        <begin position="600"/>
        <end position="611"/>
    </location>
</feature>
<evidence type="ECO:0000313" key="5">
    <source>
        <dbReference type="EMBL" id="KAL1523695.1"/>
    </source>
</evidence>
<dbReference type="InterPro" id="IPR051309">
    <property type="entry name" value="ABCF_ATPase"/>
</dbReference>
<dbReference type="GO" id="GO:0003677">
    <property type="term" value="F:DNA binding"/>
    <property type="evidence" value="ECO:0007669"/>
    <property type="project" value="InterPro"/>
</dbReference>
<evidence type="ECO:0000313" key="6">
    <source>
        <dbReference type="Proteomes" id="UP001515480"/>
    </source>
</evidence>
<evidence type="ECO:0000256" key="1">
    <source>
        <dbReference type="ARBA" id="ARBA00022741"/>
    </source>
</evidence>
<reference evidence="5 6" key="1">
    <citation type="journal article" date="2024" name="Science">
        <title>Giant polyketide synthase enzymes in the biosynthesis of giant marine polyether toxins.</title>
        <authorList>
            <person name="Fallon T.R."/>
            <person name="Shende V.V."/>
            <person name="Wierzbicki I.H."/>
            <person name="Pendleton A.L."/>
            <person name="Watervoot N.F."/>
            <person name="Auber R.P."/>
            <person name="Gonzalez D.J."/>
            <person name="Wisecaver J.H."/>
            <person name="Moore B.S."/>
        </authorList>
    </citation>
    <scope>NUCLEOTIDE SEQUENCE [LARGE SCALE GENOMIC DNA]</scope>
    <source>
        <strain evidence="5 6">12B1</strain>
    </source>
</reference>
<dbReference type="InterPro" id="IPR017871">
    <property type="entry name" value="ABC_transporter-like_CS"/>
</dbReference>
<dbReference type="InterPro" id="IPR003439">
    <property type="entry name" value="ABC_transporter-like_ATP-bd"/>
</dbReference>
<keyword evidence="2" id="KW-0067">ATP-binding</keyword>
<accession>A0AB34JPA0</accession>
<dbReference type="Pfam" id="PF12848">
    <property type="entry name" value="ABC_tran_Xtn"/>
    <property type="match status" value="1"/>
</dbReference>
<dbReference type="InterPro" id="IPR032781">
    <property type="entry name" value="ABC_tran_Xtn"/>
</dbReference>
<protein>
    <recommendedName>
        <fullName evidence="4">ABC transporter domain-containing protein</fullName>
    </recommendedName>
</protein>
<evidence type="ECO:0000256" key="3">
    <source>
        <dbReference type="SAM" id="MobiDB-lite"/>
    </source>
</evidence>
<feature type="domain" description="ABC transporter" evidence="4">
    <location>
        <begin position="48"/>
        <end position="308"/>
    </location>
</feature>
<dbReference type="AlphaFoldDB" id="A0AB34JPA0"/>
<dbReference type="PROSITE" id="PS00211">
    <property type="entry name" value="ABC_TRANSPORTER_1"/>
    <property type="match status" value="2"/>
</dbReference>
<dbReference type="PROSITE" id="PS50893">
    <property type="entry name" value="ABC_TRANSPORTER_2"/>
    <property type="match status" value="2"/>
</dbReference>
<dbReference type="Gene3D" id="3.40.50.300">
    <property type="entry name" value="P-loop containing nucleotide triphosphate hydrolases"/>
    <property type="match status" value="2"/>
</dbReference>
<dbReference type="InterPro" id="IPR037118">
    <property type="entry name" value="Val-tRNA_synth_C_sf"/>
</dbReference>
<dbReference type="InterPro" id="IPR032524">
    <property type="entry name" value="ABC_tran_C"/>
</dbReference>
<dbReference type="GO" id="GO:0016887">
    <property type="term" value="F:ATP hydrolysis activity"/>
    <property type="evidence" value="ECO:0007669"/>
    <property type="project" value="InterPro"/>
</dbReference>
<feature type="domain" description="ABC transporter" evidence="4">
    <location>
        <begin position="374"/>
        <end position="598"/>
    </location>
</feature>
<dbReference type="PANTHER" id="PTHR42855">
    <property type="entry name" value="ABC TRANSPORTER ATP-BINDING SUBUNIT"/>
    <property type="match status" value="1"/>
</dbReference>
<organism evidence="5 6">
    <name type="scientific">Prymnesium parvum</name>
    <name type="common">Toxic golden alga</name>
    <dbReference type="NCBI Taxonomy" id="97485"/>
    <lineage>
        <taxon>Eukaryota</taxon>
        <taxon>Haptista</taxon>
        <taxon>Haptophyta</taxon>
        <taxon>Prymnesiophyceae</taxon>
        <taxon>Prymnesiales</taxon>
        <taxon>Prymnesiaceae</taxon>
        <taxon>Prymnesium</taxon>
    </lineage>
</organism>
<name>A0AB34JPA0_PRYPA</name>
<evidence type="ECO:0000256" key="2">
    <source>
        <dbReference type="ARBA" id="ARBA00022840"/>
    </source>
</evidence>
<dbReference type="InterPro" id="IPR003593">
    <property type="entry name" value="AAA+_ATPase"/>
</dbReference>
<dbReference type="Pfam" id="PF16326">
    <property type="entry name" value="ABC_tran_CTD"/>
    <property type="match status" value="1"/>
</dbReference>
<keyword evidence="1" id="KW-0547">Nucleotide-binding</keyword>
<dbReference type="Gene3D" id="1.10.287.380">
    <property type="entry name" value="Valyl-tRNA synthetase, C-terminal domain"/>
    <property type="match status" value="1"/>
</dbReference>
<gene>
    <name evidence="5" type="ORF">AB1Y20_018626</name>
</gene>
<dbReference type="Proteomes" id="UP001515480">
    <property type="component" value="Unassembled WGS sequence"/>
</dbReference>
<dbReference type="EMBL" id="JBGBPQ010000005">
    <property type="protein sequence ID" value="KAL1523695.1"/>
    <property type="molecule type" value="Genomic_DNA"/>
</dbReference>